<organism evidence="2 3">
    <name type="scientific">Psychrobacter immobilis</name>
    <dbReference type="NCBI Taxonomy" id="498"/>
    <lineage>
        <taxon>Bacteria</taxon>
        <taxon>Pseudomonadati</taxon>
        <taxon>Pseudomonadota</taxon>
        <taxon>Gammaproteobacteria</taxon>
        <taxon>Moraxellales</taxon>
        <taxon>Moraxellaceae</taxon>
        <taxon>Psychrobacter</taxon>
    </lineage>
</organism>
<dbReference type="GeneID" id="60255005"/>
<evidence type="ECO:0000256" key="1">
    <source>
        <dbReference type="SAM" id="Phobius"/>
    </source>
</evidence>
<feature type="transmembrane region" description="Helical" evidence="1">
    <location>
        <begin position="75"/>
        <end position="94"/>
    </location>
</feature>
<keyword evidence="1" id="KW-0812">Transmembrane</keyword>
<name>A0A2V2A619_PSYIM</name>
<sequence length="149" mass="16510">MEAPDVKNVLPSKTRRPARSIKEIRQRQLGKSYQSPFDRILYALLNGVMYGVGGLLIDLAIVVIRSIAGIGNGDVFWLFTPFMLVVGAIMGFIVGKNAGAESVNALNINETTNHNAYLNDYSIRHDIFRGLIIGIIIFAIIWLVMMLMA</sequence>
<accession>A0A2V2A619</accession>
<keyword evidence="3" id="KW-1185">Reference proteome</keyword>
<dbReference type="RefSeq" id="WP_109590825.1">
    <property type="nucleotide sequence ID" value="NZ_CAJGZY010000005.1"/>
</dbReference>
<comment type="caution">
    <text evidence="2">The sequence shown here is derived from an EMBL/GenBank/DDBJ whole genome shotgun (WGS) entry which is preliminary data.</text>
</comment>
<gene>
    <name evidence="2" type="ORF">C8D84_10585</name>
</gene>
<dbReference type="AlphaFoldDB" id="A0A2V2A619"/>
<protein>
    <submittedName>
        <fullName evidence="2">Uncharacterized protein</fullName>
    </submittedName>
</protein>
<reference evidence="2 3" key="1">
    <citation type="submission" date="2018-05" db="EMBL/GenBank/DDBJ databases">
        <title>Genomic Encyclopedia of Type Strains, Phase IV (KMG-IV): sequencing the most valuable type-strain genomes for metagenomic binning, comparative biology and taxonomic classification.</title>
        <authorList>
            <person name="Goeker M."/>
        </authorList>
    </citation>
    <scope>NUCLEOTIDE SEQUENCE [LARGE SCALE GENOMIC DNA]</scope>
    <source>
        <strain evidence="2 3">DSM 7229</strain>
    </source>
</reference>
<evidence type="ECO:0000313" key="2">
    <source>
        <dbReference type="EMBL" id="PWK13272.1"/>
    </source>
</evidence>
<feature type="transmembrane region" description="Helical" evidence="1">
    <location>
        <begin position="127"/>
        <end position="148"/>
    </location>
</feature>
<dbReference type="EMBL" id="QGGM01000005">
    <property type="protein sequence ID" value="PWK13272.1"/>
    <property type="molecule type" value="Genomic_DNA"/>
</dbReference>
<evidence type="ECO:0000313" key="3">
    <source>
        <dbReference type="Proteomes" id="UP000245655"/>
    </source>
</evidence>
<keyword evidence="1" id="KW-1133">Transmembrane helix</keyword>
<proteinExistence type="predicted"/>
<keyword evidence="1" id="KW-0472">Membrane</keyword>
<dbReference type="Proteomes" id="UP000245655">
    <property type="component" value="Unassembled WGS sequence"/>
</dbReference>
<feature type="transmembrane region" description="Helical" evidence="1">
    <location>
        <begin position="40"/>
        <end position="63"/>
    </location>
</feature>